<evidence type="ECO:0000313" key="9">
    <source>
        <dbReference type="EMBL" id="KAF2813324.1"/>
    </source>
</evidence>
<keyword evidence="10" id="KW-1185">Reference proteome</keyword>
<sequence length="877" mass="97477">MDPLTITTTVIKVSSACLSTAKMLYEVRAKYKDAPMYIVSITSETTVISASLSSVQSLLLREPDLPNLLASRPELIAALDAALTGCMVLFSCLDDEMSHITASSQPGAISWRSKARMVWNRDKLRELLEALRGLQMSMNMLIQLLQVDSLAEIKKIVEEGRPAFADTIQRTQSLRSSYPQIGVPESVYSRDDREGGGEVEEYAASIWSDRQFDFDDLIVNSKAYRRALAAARAGKEPVDGTSGQTNEQAVFGGDLIDFSDAATITQKTVDQSSIHGATRELAGLTLSGELPADLTPQVLIQSINEHTLSTRSSIDPNTETFSPGIRPTPANVGHKSPEASPAATPNIEGDVMGAPHQSRPALGHTTTPRQVKLKHQKSYQKTGTGFDAVLPQQGGQQPSGSKSTIFQKKKQWTGGPRTCDKCTQNLTGQFVRALGGMYHLDCFTCIDCGIIVANKFFPLPIEEGPDQALCETDYFRRLDLLCFTCGGALRGYYVTALGRKYHTEHFTCALCSKDLQDEGGCYYEHDGNLYCHYDYSTRFAQCCSGCQTAILKQFVEIFRNGQNQSWHPECYMIQKHWNARLGTYRPVTKSDYPRGSEVDDVTRDLVRRKLEEAEERVAKIWSVLSGFEEYTTTMISDLLLHVSNGDALLAAPPMARFIDSISGYIECLLAVDIVRTSRGLERLMISREFKLLCKKFVTILQVMTTTSGHKLGVTQELLSLLTGLAHYTKLLIRIGLQGALQSSALDIFLDRVPTKGQRQPFSNAEEIKRLLKLAQNSSDDCDCCGTKVEGACYMVSDLPYHMECISCPQCKKADAYASENDRQEYELGNCKFCGRLRDENITFLGTRRQFIYLLWVAFARFLLVSKIDWTVALKAER</sequence>
<dbReference type="GO" id="GO:0030695">
    <property type="term" value="F:GTPase regulator activity"/>
    <property type="evidence" value="ECO:0007669"/>
    <property type="project" value="UniProtKB-ARBA"/>
</dbReference>
<dbReference type="CDD" id="cd08368">
    <property type="entry name" value="LIM"/>
    <property type="match status" value="1"/>
</dbReference>
<dbReference type="SUPFAM" id="SSF57716">
    <property type="entry name" value="Glucocorticoid receptor-like (DNA-binding domain)"/>
    <property type="match status" value="3"/>
</dbReference>
<dbReference type="CDD" id="cd09392">
    <property type="entry name" value="LIM2_Lrg1p_like"/>
    <property type="match status" value="1"/>
</dbReference>
<reference evidence="9 11" key="1">
    <citation type="journal article" date="2020" name="Stud. Mycol.">
        <title>101 Dothideomycetes genomes: a test case for predicting lifestyles and emergence of pathogens.</title>
        <authorList>
            <person name="Haridas S."/>
            <person name="Albert R."/>
            <person name="Binder M."/>
            <person name="Bloem J."/>
            <person name="Labutti K."/>
            <person name="Salamov A."/>
            <person name="Andreopoulos B."/>
            <person name="Baker S."/>
            <person name="Barry K."/>
            <person name="Bills G."/>
            <person name="Bluhm B."/>
            <person name="Cannon C."/>
            <person name="Castanera R."/>
            <person name="Culley D."/>
            <person name="Daum C."/>
            <person name="Ezra D."/>
            <person name="Gonzalez J."/>
            <person name="Henrissat B."/>
            <person name="Kuo A."/>
            <person name="Liang C."/>
            <person name="Lipzen A."/>
            <person name="Lutzoni F."/>
            <person name="Magnuson J."/>
            <person name="Mondo S."/>
            <person name="Nolan M."/>
            <person name="Ohm R."/>
            <person name="Pangilinan J."/>
            <person name="Park H.-J."/>
            <person name="Ramirez L."/>
            <person name="Alfaro M."/>
            <person name="Sun H."/>
            <person name="Tritt A."/>
            <person name="Yoshinaga Y."/>
            <person name="Zwiers L.-H."/>
            <person name="Turgeon B."/>
            <person name="Goodwin S."/>
            <person name="Spatafora J."/>
            <person name="Crous P."/>
            <person name="Grigoriev I."/>
        </authorList>
    </citation>
    <scope>NUCLEOTIDE SEQUENCE</scope>
    <source>
        <strain evidence="9 11">CBS 304.34</strain>
    </source>
</reference>
<dbReference type="GO" id="GO:0046872">
    <property type="term" value="F:metal ion binding"/>
    <property type="evidence" value="ECO:0007669"/>
    <property type="project" value="UniProtKB-KW"/>
</dbReference>
<keyword evidence="3" id="KW-0677">Repeat</keyword>
<evidence type="ECO:0000256" key="3">
    <source>
        <dbReference type="ARBA" id="ARBA00022737"/>
    </source>
</evidence>
<feature type="region of interest" description="Disordered" evidence="7">
    <location>
        <begin position="385"/>
        <end position="407"/>
    </location>
</feature>
<dbReference type="CDD" id="cd09391">
    <property type="entry name" value="LIM1_Lrg1p_like"/>
    <property type="match status" value="1"/>
</dbReference>
<dbReference type="PROSITE" id="PS50023">
    <property type="entry name" value="LIM_DOMAIN_2"/>
    <property type="match status" value="2"/>
</dbReference>
<keyword evidence="4 6" id="KW-0862">Zinc</keyword>
<evidence type="ECO:0000256" key="5">
    <source>
        <dbReference type="ARBA" id="ARBA00023242"/>
    </source>
</evidence>
<evidence type="ECO:0000256" key="4">
    <source>
        <dbReference type="ARBA" id="ARBA00022833"/>
    </source>
</evidence>
<feature type="compositionally biased region" description="Low complexity" evidence="7">
    <location>
        <begin position="391"/>
        <end position="401"/>
    </location>
</feature>
<accession>A0A6A6YZ90</accession>
<feature type="domain" description="LIM zinc-binding" evidence="8">
    <location>
        <begin position="480"/>
        <end position="541"/>
    </location>
</feature>
<dbReference type="Proteomes" id="UP000504636">
    <property type="component" value="Unplaced"/>
</dbReference>
<protein>
    <recommendedName>
        <fullName evidence="8">LIM zinc-binding domain-containing protein</fullName>
    </recommendedName>
</protein>
<dbReference type="SMART" id="SM00132">
    <property type="entry name" value="LIM"/>
    <property type="match status" value="2"/>
</dbReference>
<feature type="domain" description="LIM zinc-binding" evidence="8">
    <location>
        <begin position="417"/>
        <end position="479"/>
    </location>
</feature>
<dbReference type="EMBL" id="MU003696">
    <property type="protein sequence ID" value="KAF2813324.1"/>
    <property type="molecule type" value="Genomic_DNA"/>
</dbReference>
<evidence type="ECO:0000259" key="8">
    <source>
        <dbReference type="PROSITE" id="PS50023"/>
    </source>
</evidence>
<dbReference type="GeneID" id="54454611"/>
<feature type="region of interest" description="Disordered" evidence="7">
    <location>
        <begin position="310"/>
        <end position="342"/>
    </location>
</feature>
<evidence type="ECO:0000256" key="7">
    <source>
        <dbReference type="SAM" id="MobiDB-lite"/>
    </source>
</evidence>
<dbReference type="AlphaFoldDB" id="A0A6A6YZ90"/>
<reference evidence="11" key="2">
    <citation type="submission" date="2020-04" db="EMBL/GenBank/DDBJ databases">
        <authorList>
            <consortium name="NCBI Genome Project"/>
        </authorList>
    </citation>
    <scope>NUCLEOTIDE SEQUENCE</scope>
    <source>
        <strain evidence="11">CBS 304.34</strain>
    </source>
</reference>
<comment type="subcellular location">
    <subcellularLocation>
        <location evidence="1">Nucleus</location>
    </subcellularLocation>
</comment>
<dbReference type="Gene3D" id="2.10.110.10">
    <property type="entry name" value="Cysteine Rich Protein"/>
    <property type="match status" value="3"/>
</dbReference>
<keyword evidence="6" id="KW-0440">LIM domain</keyword>
<keyword evidence="2 6" id="KW-0479">Metal-binding</keyword>
<dbReference type="GO" id="GO:0005737">
    <property type="term" value="C:cytoplasm"/>
    <property type="evidence" value="ECO:0007669"/>
    <property type="project" value="TreeGrafter"/>
</dbReference>
<gene>
    <name evidence="9 11" type="ORF">BDZ99DRAFT_253794</name>
</gene>
<keyword evidence="5" id="KW-0539">Nucleus</keyword>
<dbReference type="RefSeq" id="XP_033580288.1">
    <property type="nucleotide sequence ID" value="XM_033713718.1"/>
</dbReference>
<feature type="compositionally biased region" description="Polar residues" evidence="7">
    <location>
        <begin position="310"/>
        <end position="321"/>
    </location>
</feature>
<evidence type="ECO:0000313" key="11">
    <source>
        <dbReference type="RefSeq" id="XP_033580288.1"/>
    </source>
</evidence>
<dbReference type="InterPro" id="IPR001781">
    <property type="entry name" value="Znf_LIM"/>
</dbReference>
<dbReference type="OrthoDB" id="3929082at2759"/>
<evidence type="ECO:0000256" key="6">
    <source>
        <dbReference type="PROSITE-ProRule" id="PRU00125"/>
    </source>
</evidence>
<name>A0A6A6YZ90_9PEZI</name>
<dbReference type="GO" id="GO:0005634">
    <property type="term" value="C:nucleus"/>
    <property type="evidence" value="ECO:0007669"/>
    <property type="project" value="UniProtKB-SubCell"/>
</dbReference>
<proteinExistence type="predicted"/>
<dbReference type="PANTHER" id="PTHR24215:SF10">
    <property type="entry name" value="RHO-GTPASE-ACTIVATING PROTEIN LRG1"/>
    <property type="match status" value="1"/>
</dbReference>
<dbReference type="Pfam" id="PF00412">
    <property type="entry name" value="LIM"/>
    <property type="match status" value="2"/>
</dbReference>
<dbReference type="PROSITE" id="PS00478">
    <property type="entry name" value="LIM_DOMAIN_1"/>
    <property type="match status" value="1"/>
</dbReference>
<dbReference type="GO" id="GO:0030036">
    <property type="term" value="P:actin cytoskeleton organization"/>
    <property type="evidence" value="ECO:0007669"/>
    <property type="project" value="TreeGrafter"/>
</dbReference>
<evidence type="ECO:0000256" key="2">
    <source>
        <dbReference type="ARBA" id="ARBA00022723"/>
    </source>
</evidence>
<evidence type="ECO:0000313" key="10">
    <source>
        <dbReference type="Proteomes" id="UP000504636"/>
    </source>
</evidence>
<reference evidence="11" key="3">
    <citation type="submission" date="2025-04" db="UniProtKB">
        <authorList>
            <consortium name="RefSeq"/>
        </authorList>
    </citation>
    <scope>IDENTIFICATION</scope>
    <source>
        <strain evidence="11">CBS 304.34</strain>
    </source>
</reference>
<dbReference type="PANTHER" id="PTHR24215">
    <property type="entry name" value="RHO-GTPASE-ACTIVATING PROTEIN LRG1"/>
    <property type="match status" value="1"/>
</dbReference>
<organism evidence="9">
    <name type="scientific">Mytilinidion resinicola</name>
    <dbReference type="NCBI Taxonomy" id="574789"/>
    <lineage>
        <taxon>Eukaryota</taxon>
        <taxon>Fungi</taxon>
        <taxon>Dikarya</taxon>
        <taxon>Ascomycota</taxon>
        <taxon>Pezizomycotina</taxon>
        <taxon>Dothideomycetes</taxon>
        <taxon>Pleosporomycetidae</taxon>
        <taxon>Mytilinidiales</taxon>
        <taxon>Mytilinidiaceae</taxon>
        <taxon>Mytilinidion</taxon>
    </lineage>
</organism>
<evidence type="ECO:0000256" key="1">
    <source>
        <dbReference type="ARBA" id="ARBA00004123"/>
    </source>
</evidence>